<evidence type="ECO:0000313" key="3">
    <source>
        <dbReference type="Proteomes" id="UP000637002"/>
    </source>
</evidence>
<evidence type="ECO:0000259" key="1">
    <source>
        <dbReference type="Pfam" id="PF10074"/>
    </source>
</evidence>
<dbReference type="AlphaFoldDB" id="A0A916UY61"/>
<dbReference type="EMBL" id="BMGG01000016">
    <property type="protein sequence ID" value="GGC94223.1"/>
    <property type="molecule type" value="Genomic_DNA"/>
</dbReference>
<dbReference type="Proteomes" id="UP000637002">
    <property type="component" value="Unassembled WGS sequence"/>
</dbReference>
<organism evidence="2 3">
    <name type="scientific">Chelatococcus reniformis</name>
    <dbReference type="NCBI Taxonomy" id="1494448"/>
    <lineage>
        <taxon>Bacteria</taxon>
        <taxon>Pseudomonadati</taxon>
        <taxon>Pseudomonadota</taxon>
        <taxon>Alphaproteobacteria</taxon>
        <taxon>Hyphomicrobiales</taxon>
        <taxon>Chelatococcaceae</taxon>
        <taxon>Chelatococcus</taxon>
    </lineage>
</organism>
<name>A0A916UY61_9HYPH</name>
<dbReference type="InterPro" id="IPR018754">
    <property type="entry name" value="RovC-like_DNA-bd"/>
</dbReference>
<reference evidence="2" key="2">
    <citation type="submission" date="2020-09" db="EMBL/GenBank/DDBJ databases">
        <authorList>
            <person name="Sun Q."/>
            <person name="Zhou Y."/>
        </authorList>
    </citation>
    <scope>NUCLEOTIDE SEQUENCE</scope>
    <source>
        <strain evidence="2">CGMCC 1.12919</strain>
    </source>
</reference>
<protein>
    <recommendedName>
        <fullName evidence="1">T6SS Transcription factor RovC-like DNA binding domain-containing protein</fullName>
    </recommendedName>
</protein>
<comment type="caution">
    <text evidence="2">The sequence shown here is derived from an EMBL/GenBank/DDBJ whole genome shotgun (WGS) entry which is preliminary data.</text>
</comment>
<keyword evidence="3" id="KW-1185">Reference proteome</keyword>
<accession>A0A916UY61</accession>
<proteinExistence type="predicted"/>
<evidence type="ECO:0000313" key="2">
    <source>
        <dbReference type="EMBL" id="GGC94223.1"/>
    </source>
</evidence>
<sequence>MRTINAHALGYGFLADACRYPIPTQIGSEDPADVHPQDECQSRILVLRIIIRGVLAEVLSDGSSELLRWRFCVVCQGDARDTHYRKRAMPKPPLDPDVADEAPTAETLTGYDMEHAVTYLRLLDAEAERADWTEVAKIILHIDPALEPGRARRAWESHLARAKWMTEQGYRHLLRGGPPH</sequence>
<gene>
    <name evidence="2" type="ORF">GCM10010994_60010</name>
</gene>
<feature type="domain" description="T6SS Transcription factor RovC-like DNA binding" evidence="1">
    <location>
        <begin position="100"/>
        <end position="175"/>
    </location>
</feature>
<reference evidence="2" key="1">
    <citation type="journal article" date="2014" name="Int. J. Syst. Evol. Microbiol.">
        <title>Complete genome sequence of Corynebacterium casei LMG S-19264T (=DSM 44701T), isolated from a smear-ripened cheese.</title>
        <authorList>
            <consortium name="US DOE Joint Genome Institute (JGI-PGF)"/>
            <person name="Walter F."/>
            <person name="Albersmeier A."/>
            <person name="Kalinowski J."/>
            <person name="Ruckert C."/>
        </authorList>
    </citation>
    <scope>NUCLEOTIDE SEQUENCE</scope>
    <source>
        <strain evidence="2">CGMCC 1.12919</strain>
    </source>
</reference>
<dbReference type="Pfam" id="PF10074">
    <property type="entry name" value="RovC_DNA-bd"/>
    <property type="match status" value="1"/>
</dbReference>